<dbReference type="RefSeq" id="XP_033461608.1">
    <property type="nucleotide sequence ID" value="XM_033604543.1"/>
</dbReference>
<evidence type="ECO:0000256" key="1">
    <source>
        <dbReference type="ARBA" id="ARBA00004604"/>
    </source>
</evidence>
<evidence type="ECO:0000256" key="6">
    <source>
        <dbReference type="ARBA" id="ARBA00041961"/>
    </source>
</evidence>
<dbReference type="GO" id="GO:0005730">
    <property type="term" value="C:nucleolus"/>
    <property type="evidence" value="ECO:0007669"/>
    <property type="project" value="UniProtKB-SubCell"/>
</dbReference>
<dbReference type="PANTHER" id="PTHR23149:SF31">
    <property type="entry name" value="PROTEIN PXR1"/>
    <property type="match status" value="1"/>
</dbReference>
<reference evidence="11" key="1">
    <citation type="submission" date="2020-01" db="EMBL/GenBank/DDBJ databases">
        <authorList>
            <consortium name="DOE Joint Genome Institute"/>
            <person name="Haridas S."/>
            <person name="Albert R."/>
            <person name="Binder M."/>
            <person name="Bloem J."/>
            <person name="Labutti K."/>
            <person name="Salamov A."/>
            <person name="Andreopoulos B."/>
            <person name="Baker S.E."/>
            <person name="Barry K."/>
            <person name="Bills G."/>
            <person name="Bluhm B.H."/>
            <person name="Cannon C."/>
            <person name="Castanera R."/>
            <person name="Culley D.E."/>
            <person name="Daum C."/>
            <person name="Ezra D."/>
            <person name="Gonzalez J.B."/>
            <person name="Henrissat B."/>
            <person name="Kuo A."/>
            <person name="Liang C."/>
            <person name="Lipzen A."/>
            <person name="Lutzoni F."/>
            <person name="Magnuson J."/>
            <person name="Mondo S."/>
            <person name="Nolan M."/>
            <person name="Ohm R."/>
            <person name="Pangilinan J."/>
            <person name="Park H.-J."/>
            <person name="Ramirez L."/>
            <person name="Alfaro M."/>
            <person name="Sun H."/>
            <person name="Tritt A."/>
            <person name="Yoshinaga Y."/>
            <person name="Zwiers L.-H."/>
            <person name="Turgeon B.G."/>
            <person name="Goodwin S.B."/>
            <person name="Spatafora J.W."/>
            <person name="Crous P.W."/>
            <person name="Grigoriev I.V."/>
        </authorList>
    </citation>
    <scope>NUCLEOTIDE SEQUENCE</scope>
    <source>
        <strain evidence="11">CBS 342.82</strain>
    </source>
</reference>
<dbReference type="AlphaFoldDB" id="A0A6J3MCK9"/>
<evidence type="ECO:0000256" key="4">
    <source>
        <dbReference type="ARBA" id="ARBA00023242"/>
    </source>
</evidence>
<keyword evidence="4" id="KW-0539">Nucleus</keyword>
<feature type="region of interest" description="Disordered" evidence="8">
    <location>
        <begin position="151"/>
        <end position="293"/>
    </location>
</feature>
<evidence type="ECO:0000313" key="11">
    <source>
        <dbReference type="RefSeq" id="XP_033461608.1"/>
    </source>
</evidence>
<dbReference type="OrthoDB" id="29523at2759"/>
<sequence>MGLSGQRSRTKLSHDPNNTAWAKNTDGFGHRILAAQGWKPGDYLGAENANHADHYTAANASHIRVMLREDNLGLGAQIGKGNAETFGLSMFSGLLGRLNGKTDDELEAQRKARRDAEIRIQHEQRYGHMNFVSGGFLVGDKMETKAELKSASTAASLTTKRKHSAVDEEGTAAQSKEKKPKISIEKNLKDRNAATSDSSSSSGYSDSENEELKDRGQEAEKLVSKEKYREKRSKSEQGSKTAEKTSQKAREKAERRARKEERRKRKEERRERRALKASKKAQKGAPQIAEPSAAVVSTAVISNGSRHATRQRYIQQKRMASMDPKALKEIFMLQAAS</sequence>
<evidence type="ECO:0000256" key="2">
    <source>
        <dbReference type="ARBA" id="ARBA00022517"/>
    </source>
</evidence>
<evidence type="ECO:0000259" key="9">
    <source>
        <dbReference type="PROSITE" id="PS50174"/>
    </source>
</evidence>
<accession>A0A6J3MCK9</accession>
<comment type="subcellular location">
    <subcellularLocation>
        <location evidence="1">Nucleus</location>
        <location evidence="1">Nucleolus</location>
    </subcellularLocation>
</comment>
<dbReference type="GO" id="GO:0006364">
    <property type="term" value="P:rRNA processing"/>
    <property type="evidence" value="ECO:0007669"/>
    <property type="project" value="UniProtKB-KW"/>
</dbReference>
<dbReference type="InterPro" id="IPR000467">
    <property type="entry name" value="G_patch_dom"/>
</dbReference>
<feature type="compositionally biased region" description="Basic and acidic residues" evidence="8">
    <location>
        <begin position="175"/>
        <end position="192"/>
    </location>
</feature>
<evidence type="ECO:0000256" key="5">
    <source>
        <dbReference type="ARBA" id="ARBA00038007"/>
    </source>
</evidence>
<evidence type="ECO:0000256" key="8">
    <source>
        <dbReference type="SAM" id="MobiDB-lite"/>
    </source>
</evidence>
<name>A0A6J3MCK9_9PEZI</name>
<keyword evidence="2" id="KW-0690">Ribosome biogenesis</keyword>
<evidence type="ECO:0000313" key="10">
    <source>
        <dbReference type="Proteomes" id="UP000504637"/>
    </source>
</evidence>
<dbReference type="PROSITE" id="PS50174">
    <property type="entry name" value="G_PATCH"/>
    <property type="match status" value="1"/>
</dbReference>
<keyword evidence="10" id="KW-1185">Reference proteome</keyword>
<evidence type="ECO:0000256" key="7">
    <source>
        <dbReference type="ARBA" id="ARBA00043878"/>
    </source>
</evidence>
<evidence type="ECO:0000256" key="3">
    <source>
        <dbReference type="ARBA" id="ARBA00022552"/>
    </source>
</evidence>
<feature type="compositionally biased region" description="Basic residues" evidence="8">
    <location>
        <begin position="261"/>
        <end position="282"/>
    </location>
</feature>
<dbReference type="PANTHER" id="PTHR23149">
    <property type="entry name" value="G PATCH DOMAIN CONTAINING PROTEIN"/>
    <property type="match status" value="1"/>
</dbReference>
<proteinExistence type="inferred from homology"/>
<reference evidence="11" key="3">
    <citation type="submission" date="2025-08" db="UniProtKB">
        <authorList>
            <consortium name="RefSeq"/>
        </authorList>
    </citation>
    <scope>IDENTIFICATION</scope>
    <source>
        <strain evidence="11">CBS 342.82</strain>
    </source>
</reference>
<comment type="function">
    <text evidence="7">Involved in rRNA-processing at A0, A1 and A2 sites and negatively regulates telomerase.</text>
</comment>
<feature type="compositionally biased region" description="Basic and acidic residues" evidence="8">
    <location>
        <begin position="210"/>
        <end position="260"/>
    </location>
</feature>
<reference evidence="11" key="2">
    <citation type="submission" date="2020-04" db="EMBL/GenBank/DDBJ databases">
        <authorList>
            <consortium name="NCBI Genome Project"/>
        </authorList>
    </citation>
    <scope>NUCLEOTIDE SEQUENCE</scope>
    <source>
        <strain evidence="11">CBS 342.82</strain>
    </source>
</reference>
<feature type="domain" description="G-patch" evidence="9">
    <location>
        <begin position="25"/>
        <end position="79"/>
    </location>
</feature>
<gene>
    <name evidence="11" type="ORF">K489DRAFT_379007</name>
</gene>
<dbReference type="GeneID" id="54362343"/>
<organism evidence="11">
    <name type="scientific">Dissoconium aciculare CBS 342.82</name>
    <dbReference type="NCBI Taxonomy" id="1314786"/>
    <lineage>
        <taxon>Eukaryota</taxon>
        <taxon>Fungi</taxon>
        <taxon>Dikarya</taxon>
        <taxon>Ascomycota</taxon>
        <taxon>Pezizomycotina</taxon>
        <taxon>Dothideomycetes</taxon>
        <taxon>Dothideomycetidae</taxon>
        <taxon>Mycosphaerellales</taxon>
        <taxon>Dissoconiaceae</taxon>
        <taxon>Dissoconium</taxon>
    </lineage>
</organism>
<keyword evidence="3" id="KW-0698">rRNA processing</keyword>
<feature type="compositionally biased region" description="Low complexity" evidence="8">
    <location>
        <begin position="196"/>
        <end position="206"/>
    </location>
</feature>
<dbReference type="InterPro" id="IPR050656">
    <property type="entry name" value="PINX1"/>
</dbReference>
<comment type="similarity">
    <text evidence="5">Belongs to the PINX1 family.</text>
</comment>
<dbReference type="Proteomes" id="UP000504637">
    <property type="component" value="Unplaced"/>
</dbReference>
<dbReference type="GO" id="GO:0003676">
    <property type="term" value="F:nucleic acid binding"/>
    <property type="evidence" value="ECO:0007669"/>
    <property type="project" value="InterPro"/>
</dbReference>
<protein>
    <recommendedName>
        <fullName evidence="6">PinX1-related protein 1</fullName>
    </recommendedName>
</protein>